<evidence type="ECO:0000259" key="3">
    <source>
        <dbReference type="Pfam" id="PF01464"/>
    </source>
</evidence>
<comment type="similarity">
    <text evidence="2">Belongs to the virb1 family.</text>
</comment>
<name>A0ABZ0ZD60_9HYPH</name>
<reference evidence="4 5" key="1">
    <citation type="submission" date="2023-12" db="EMBL/GenBank/DDBJ databases">
        <authorList>
            <person name="Menendez E."/>
            <person name="Kaur S."/>
            <person name="Flores-Felix J.D."/>
            <person name="diCenzo G.C."/>
            <person name="Peix A."/>
            <person name="Velazquez E."/>
        </authorList>
    </citation>
    <scope>NUCLEOTIDE SEQUENCE [LARGE SCALE GENOMIC DNA]</scope>
    <source>
        <strain evidence="4 5">CIP 108029</strain>
    </source>
</reference>
<dbReference type="GO" id="GO:0016829">
    <property type="term" value="F:lyase activity"/>
    <property type="evidence" value="ECO:0007669"/>
    <property type="project" value="UniProtKB-KW"/>
</dbReference>
<evidence type="ECO:0000313" key="5">
    <source>
        <dbReference type="Proteomes" id="UP001322785"/>
    </source>
</evidence>
<dbReference type="CDD" id="cd00254">
    <property type="entry name" value="LT-like"/>
    <property type="match status" value="1"/>
</dbReference>
<organism evidence="4 5">
    <name type="scientific">Rhizobium indigoferae</name>
    <dbReference type="NCBI Taxonomy" id="158891"/>
    <lineage>
        <taxon>Bacteria</taxon>
        <taxon>Pseudomonadati</taxon>
        <taxon>Pseudomonadota</taxon>
        <taxon>Alphaproteobacteria</taxon>
        <taxon>Hyphomicrobiales</taxon>
        <taxon>Rhizobiaceae</taxon>
        <taxon>Rhizobium/Agrobacterium group</taxon>
        <taxon>Rhizobium</taxon>
    </lineage>
</organism>
<keyword evidence="5" id="KW-1185">Reference proteome</keyword>
<dbReference type="InterPro" id="IPR008258">
    <property type="entry name" value="Transglycosylase_SLT_dom_1"/>
</dbReference>
<dbReference type="Proteomes" id="UP001322785">
    <property type="component" value="Chromosome"/>
</dbReference>
<dbReference type="EC" id="4.2.2.n1" evidence="4"/>
<proteinExistence type="inferred from homology"/>
<dbReference type="PANTHER" id="PTHR37423">
    <property type="entry name" value="SOLUBLE LYTIC MUREIN TRANSGLYCOSYLASE-RELATED"/>
    <property type="match status" value="1"/>
</dbReference>
<dbReference type="Pfam" id="PF01464">
    <property type="entry name" value="SLT"/>
    <property type="match status" value="1"/>
</dbReference>
<dbReference type="Gene3D" id="1.10.530.10">
    <property type="match status" value="1"/>
</dbReference>
<keyword evidence="4" id="KW-0456">Lyase</keyword>
<evidence type="ECO:0000256" key="1">
    <source>
        <dbReference type="ARBA" id="ARBA00007734"/>
    </source>
</evidence>
<dbReference type="PANTHER" id="PTHR37423:SF2">
    <property type="entry name" value="MEMBRANE-BOUND LYTIC MUREIN TRANSGLYCOSYLASE C"/>
    <property type="match status" value="1"/>
</dbReference>
<gene>
    <name evidence="4" type="ORF">U5G49_001616</name>
</gene>
<dbReference type="EMBL" id="CP140635">
    <property type="protein sequence ID" value="WQN36535.1"/>
    <property type="molecule type" value="Genomic_DNA"/>
</dbReference>
<accession>A0ABZ0ZD60</accession>
<comment type="similarity">
    <text evidence="1">Belongs to the transglycosylase Slt family.</text>
</comment>
<dbReference type="InterPro" id="IPR023346">
    <property type="entry name" value="Lysozyme-like_dom_sf"/>
</dbReference>
<dbReference type="SUPFAM" id="SSF53955">
    <property type="entry name" value="Lysozyme-like"/>
    <property type="match status" value="1"/>
</dbReference>
<feature type="domain" description="Transglycosylase SLT" evidence="3">
    <location>
        <begin position="84"/>
        <end position="176"/>
    </location>
</feature>
<evidence type="ECO:0000313" key="4">
    <source>
        <dbReference type="EMBL" id="WQN36535.1"/>
    </source>
</evidence>
<sequence length="330" mass="36598">MEVRTRRDPMIGRKHQSDMGRRSAKAMLSLCLLFSQLDTVKAQPEGSAGAPACLYSGPSASESGETLCIRKDSFNRDLCIAIEHFASANQLPPDYFARLIWRESTFRPDAVSFKGAQGIAQFMPGTAKLRGLEDSYQVLEALRKSAQYLDELRNRFGNLGLAAAAYNAGENGLSSYLASGRLPYETRGYVLAITAHTIEEWKDNPPEDAAAPLDKDKSFLDACVALAERRTLKDTPWRQEGEWAPWGVQLAANANVAVVRRMFLDAVQDLPAPLNAEQPLILRQRDRSFGFRPRYAARIGRQTRLEANDLCNQIRKQGGTCLVFRNSGPG</sequence>
<protein>
    <submittedName>
        <fullName evidence="4">Lytic transglycosylase domain-containing protein</fullName>
        <ecNumber evidence="4">4.2.2.n1</ecNumber>
    </submittedName>
</protein>
<dbReference type="RefSeq" id="WP_193444233.1">
    <property type="nucleotide sequence ID" value="NZ_BSOQ01000001.1"/>
</dbReference>
<evidence type="ECO:0000256" key="2">
    <source>
        <dbReference type="ARBA" id="ARBA00009387"/>
    </source>
</evidence>